<dbReference type="NCBIfam" id="TIGR01747">
    <property type="entry name" value="diampropi_NH3ly"/>
    <property type="match status" value="1"/>
</dbReference>
<dbReference type="InterPro" id="IPR036052">
    <property type="entry name" value="TrpB-like_PALP_sf"/>
</dbReference>
<dbReference type="Pfam" id="PF00291">
    <property type="entry name" value="PALP"/>
    <property type="match status" value="1"/>
</dbReference>
<organism evidence="4 5">
    <name type="scientific">Candidatus Neomicrothrix parvicella RN1</name>
    <dbReference type="NCBI Taxonomy" id="1229780"/>
    <lineage>
        <taxon>Bacteria</taxon>
        <taxon>Bacillati</taxon>
        <taxon>Actinomycetota</taxon>
        <taxon>Acidimicrobiia</taxon>
        <taxon>Acidimicrobiales</taxon>
        <taxon>Microthrixaceae</taxon>
        <taxon>Candidatus Neomicrothrix</taxon>
    </lineage>
</organism>
<dbReference type="eggNOG" id="COG1171">
    <property type="taxonomic scope" value="Bacteria"/>
</dbReference>
<feature type="domain" description="Tryptophan synthase beta chain-like PALP" evidence="3">
    <location>
        <begin position="39"/>
        <end position="370"/>
    </location>
</feature>
<dbReference type="EMBL" id="CANL01000016">
    <property type="protein sequence ID" value="CCM63481.1"/>
    <property type="molecule type" value="Genomic_DNA"/>
</dbReference>
<comment type="cofactor">
    <cofactor evidence="1">
        <name>pyridoxal 5'-phosphate</name>
        <dbReference type="ChEBI" id="CHEBI:597326"/>
    </cofactor>
</comment>
<evidence type="ECO:0000256" key="2">
    <source>
        <dbReference type="ARBA" id="ARBA00022898"/>
    </source>
</evidence>
<dbReference type="GO" id="GO:0008838">
    <property type="term" value="F:diaminopropionate ammonia-lyase activity"/>
    <property type="evidence" value="ECO:0007669"/>
    <property type="project" value="UniProtKB-EC"/>
</dbReference>
<dbReference type="RefSeq" id="WP_012226107.1">
    <property type="nucleotide sequence ID" value="NZ_HG422565.1"/>
</dbReference>
<evidence type="ECO:0000313" key="5">
    <source>
        <dbReference type="Proteomes" id="UP000018291"/>
    </source>
</evidence>
<dbReference type="SUPFAM" id="SSF53686">
    <property type="entry name" value="Tryptophan synthase beta subunit-like PLP-dependent enzymes"/>
    <property type="match status" value="1"/>
</dbReference>
<gene>
    <name evidence="4" type="primary">ygeX</name>
    <name evidence="4" type="ORF">BN381_230016</name>
</gene>
<dbReference type="PANTHER" id="PTHR42937:SF1">
    <property type="entry name" value="DIAMINOPROPIONATE AMMONIA-LYASE"/>
    <property type="match status" value="1"/>
</dbReference>
<keyword evidence="5" id="KW-1185">Reference proteome</keyword>
<dbReference type="HOGENOM" id="CLU_021802_8_0_11"/>
<dbReference type="InterPro" id="IPR001926">
    <property type="entry name" value="TrpB-like_PALP"/>
</dbReference>
<dbReference type="GO" id="GO:0030170">
    <property type="term" value="F:pyridoxal phosphate binding"/>
    <property type="evidence" value="ECO:0007669"/>
    <property type="project" value="InterPro"/>
</dbReference>
<comment type="caution">
    <text evidence="4">The sequence shown here is derived from an EMBL/GenBank/DDBJ whole genome shotgun (WGS) entry which is preliminary data.</text>
</comment>
<name>R4Z2G7_9ACTN</name>
<keyword evidence="4" id="KW-0456">Lyase</keyword>
<proteinExistence type="predicted"/>
<evidence type="ECO:0000313" key="4">
    <source>
        <dbReference type="EMBL" id="CCM63481.1"/>
    </source>
</evidence>
<keyword evidence="2" id="KW-0663">Pyridoxal phosphate</keyword>
<dbReference type="STRING" id="1229780.BN381_230016"/>
<accession>R4Z2G7</accession>
<dbReference type="OrthoDB" id="34584at2"/>
<evidence type="ECO:0000259" key="3">
    <source>
        <dbReference type="Pfam" id="PF00291"/>
    </source>
</evidence>
<dbReference type="EC" id="4.3.1.15" evidence="4"/>
<dbReference type="AlphaFoldDB" id="R4Z2G7"/>
<dbReference type="Proteomes" id="UP000018291">
    <property type="component" value="Unassembled WGS sequence"/>
</dbReference>
<dbReference type="InterPro" id="IPR010081">
    <property type="entry name" value="DiNH2opropionate_NH3_lyase"/>
</dbReference>
<sequence length="402" mass="41629">MYAPNSMPTHGWAPLPEDVATLGAAGADQAVAYLAHREHNDPTPLHRLDGLADELGVGSVFVKDEGYRLGLGSFKALGGSYVVTRLVLEEAARRLGHPVDVGDLQTDAVRAVAATMTFACATDGNHGRSVAQGAQLVGAEAAIFMHGGVSDERVAAIERFGARIIRVDGSYDDSIIEAARVAEAEGWTVLSDTSWPGYEAIPALVSQGYTVLVRESLDAMIAPPTHVLVQAGVGGFAAAVAGHLAAVLGADRPHVIVVEPERAACLFASNAAGGIVTVPGAEPTVMAMLECYQPSPLAWRVLERVADGFLTLSEDESPAAMRRLAQPAAGDPPIVAGESGVAGLAGLVQLTADPELRRQTGLDDHAIVLVINTEGATDPELYTTLVGSTPEQVLSAEGSAPS</sequence>
<reference evidence="4 5" key="1">
    <citation type="journal article" date="2013" name="ISME J.">
        <title>Metabolic model for the filamentous 'Candidatus Microthrix parvicella' based on genomic and metagenomic analyses.</title>
        <authorList>
            <person name="Jon McIlroy S."/>
            <person name="Kristiansen R."/>
            <person name="Albertsen M."/>
            <person name="Michael Karst S."/>
            <person name="Rossetti S."/>
            <person name="Lund Nielsen J."/>
            <person name="Tandoi V."/>
            <person name="James Seviour R."/>
            <person name="Nielsen P.H."/>
        </authorList>
    </citation>
    <scope>NUCLEOTIDE SEQUENCE [LARGE SCALE GENOMIC DNA]</scope>
    <source>
        <strain evidence="4 5">RN1</strain>
    </source>
</reference>
<evidence type="ECO:0000256" key="1">
    <source>
        <dbReference type="ARBA" id="ARBA00001933"/>
    </source>
</evidence>
<protein>
    <submittedName>
        <fullName evidence="4">2,3-diaminopropionate ammonia-lyase</fullName>
        <ecNumber evidence="4">4.3.1.15</ecNumber>
    </submittedName>
</protein>
<dbReference type="NCBIfam" id="NF006058">
    <property type="entry name" value="PRK08206.1"/>
    <property type="match status" value="1"/>
</dbReference>
<dbReference type="GO" id="GO:1901605">
    <property type="term" value="P:alpha-amino acid metabolic process"/>
    <property type="evidence" value="ECO:0007669"/>
    <property type="project" value="UniProtKB-ARBA"/>
</dbReference>
<dbReference type="Gene3D" id="3.40.50.1100">
    <property type="match status" value="3"/>
</dbReference>
<dbReference type="PANTHER" id="PTHR42937">
    <property type="match status" value="1"/>
</dbReference>